<dbReference type="Proteomes" id="UP000626786">
    <property type="component" value="Unassembled WGS sequence"/>
</dbReference>
<comment type="caution">
    <text evidence="1">The sequence shown here is derived from an EMBL/GenBank/DDBJ whole genome shotgun (WGS) entry which is preliminary data.</text>
</comment>
<dbReference type="InterPro" id="IPR021617">
    <property type="entry name" value="DUF3231"/>
</dbReference>
<gene>
    <name evidence="1" type="ORF">H9649_17275</name>
</gene>
<accession>A0ABR8UEQ7</accession>
<evidence type="ECO:0000313" key="2">
    <source>
        <dbReference type="Proteomes" id="UP000626786"/>
    </source>
</evidence>
<dbReference type="EMBL" id="JACSQN010000028">
    <property type="protein sequence ID" value="MBD7986325.1"/>
    <property type="molecule type" value="Genomic_DNA"/>
</dbReference>
<dbReference type="RefSeq" id="WP_191696148.1">
    <property type="nucleotide sequence ID" value="NZ_JACSQN010000028.1"/>
</dbReference>
<name>A0ABR8UEQ7_9BACL</name>
<evidence type="ECO:0000313" key="1">
    <source>
        <dbReference type="EMBL" id="MBD7986325.1"/>
    </source>
</evidence>
<dbReference type="Gene3D" id="1.20.1260.10">
    <property type="match status" value="1"/>
</dbReference>
<dbReference type="InterPro" id="IPR012347">
    <property type="entry name" value="Ferritin-like"/>
</dbReference>
<proteinExistence type="predicted"/>
<organism evidence="1 2">
    <name type="scientific">Sporosarcina quadrami</name>
    <dbReference type="NCBI Taxonomy" id="2762234"/>
    <lineage>
        <taxon>Bacteria</taxon>
        <taxon>Bacillati</taxon>
        <taxon>Bacillota</taxon>
        <taxon>Bacilli</taxon>
        <taxon>Bacillales</taxon>
        <taxon>Caryophanaceae</taxon>
        <taxon>Sporosarcina</taxon>
    </lineage>
</organism>
<sequence length="166" mass="18135">MGILSGNSKDEPMHYGEVLGCWAYVGANNGLISGYQGFLNQAGDEGLKKLLHDAIAMMKKENEQLETILKANGVIPPPSLPDRPEANPEDIPVGVRYTDPEIAGAISINVGQALVSISQVIGQCLREDIAMDFAKFHAEKLMFGMKLLKMNKEKGWIIPPPLHNPR</sequence>
<protein>
    <submittedName>
        <fullName evidence="1">DUF3231 family protein</fullName>
    </submittedName>
</protein>
<dbReference type="Pfam" id="PF11553">
    <property type="entry name" value="DUF3231"/>
    <property type="match status" value="1"/>
</dbReference>
<reference evidence="1 2" key="1">
    <citation type="submission" date="2020-08" db="EMBL/GenBank/DDBJ databases">
        <title>A Genomic Blueprint of the Chicken Gut Microbiome.</title>
        <authorList>
            <person name="Gilroy R."/>
            <person name="Ravi A."/>
            <person name="Getino M."/>
            <person name="Pursley I."/>
            <person name="Horton D.L."/>
            <person name="Alikhan N.-F."/>
            <person name="Baker D."/>
            <person name="Gharbi K."/>
            <person name="Hall N."/>
            <person name="Watson M."/>
            <person name="Adriaenssens E.M."/>
            <person name="Foster-Nyarko E."/>
            <person name="Jarju S."/>
            <person name="Secka A."/>
            <person name="Antonio M."/>
            <person name="Oren A."/>
            <person name="Chaudhuri R."/>
            <person name="La Ragione R.M."/>
            <person name="Hildebrand F."/>
            <person name="Pallen M.J."/>
        </authorList>
    </citation>
    <scope>NUCLEOTIDE SEQUENCE [LARGE SCALE GENOMIC DNA]</scope>
    <source>
        <strain evidence="1 2">Sa2YVA2</strain>
    </source>
</reference>
<keyword evidence="2" id="KW-1185">Reference proteome</keyword>